<keyword evidence="2" id="KW-0472">Membrane</keyword>
<feature type="region of interest" description="Disordered" evidence="1">
    <location>
        <begin position="380"/>
        <end position="399"/>
    </location>
</feature>
<evidence type="ECO:0000313" key="3">
    <source>
        <dbReference type="EMBL" id="WKN35980.1"/>
    </source>
</evidence>
<keyword evidence="2" id="KW-0812">Transmembrane</keyword>
<proteinExistence type="predicted"/>
<dbReference type="AlphaFoldDB" id="A0AA49JG71"/>
<sequence>MELHRLDGFTASGLDNVDIQDIDFETLEEGEMSGQQIEALEALGYVQSPDIAYEIQDEDGNVIMYADAEENLYVIDGLGELGFLKKIGRGLKNAAKFVGKKVIKPVAKGVSNAAKFTAKNVITPVVKTVNRYLNPATILLRNGFLLAMKTNLMKVAERLRFGYLSDSEARKRGMSMSGFVKLKEAIKKADKIYELAGGKKENLKKAILTGKGNTDKSVPLNGFELGSPLSEVDDYVDPFEKMIVEADADEVEQLLNDGMEVEGLGVVVTGTAVAAASGAVASISALLSKITGVFDKAKKTQSDVKNLVSKAKSFVPTPTKPGGGATPVKPPQPIPKPLVRFSQPTTSLVRRPATATLSPVTTKITSMPSTTPTTTALVRRAPAPSTEVQTTDKPEEKNGFFQKNKTPLLIGAGVLVAGGGIYYVVKQSTRTNKGRSKSVDGIPRDAKGRFKSTGKTKTKKKSARKKSKRLVPTALL</sequence>
<reference evidence="3" key="1">
    <citation type="journal article" date="2023" name="Comput. Struct. Biotechnol. J.">
        <title>Discovery of a novel marine Bacteroidetes with a rich repertoire of carbohydrate-active enzymes.</title>
        <authorList>
            <person name="Chen B."/>
            <person name="Liu G."/>
            <person name="Chen Q."/>
            <person name="Wang H."/>
            <person name="Liu L."/>
            <person name="Tang K."/>
        </authorList>
    </citation>
    <scope>NUCLEOTIDE SEQUENCE</scope>
    <source>
        <strain evidence="3">TK19036</strain>
    </source>
</reference>
<feature type="region of interest" description="Disordered" evidence="1">
    <location>
        <begin position="430"/>
        <end position="476"/>
    </location>
</feature>
<evidence type="ECO:0000256" key="1">
    <source>
        <dbReference type="SAM" id="MobiDB-lite"/>
    </source>
</evidence>
<reference evidence="3" key="2">
    <citation type="journal article" date="2024" name="Antonie Van Leeuwenhoek">
        <title>Roseihalotalea indica gen. nov., sp. nov., a halophilic Bacteroidetes from mesopelagic Southwest Indian Ocean with higher carbohydrate metabolic potential.</title>
        <authorList>
            <person name="Chen B."/>
            <person name="Zhang M."/>
            <person name="Lin D."/>
            <person name="Ye J."/>
            <person name="Tang K."/>
        </authorList>
    </citation>
    <scope>NUCLEOTIDE SEQUENCE</scope>
    <source>
        <strain evidence="3">TK19036</strain>
    </source>
</reference>
<organism evidence="3">
    <name type="scientific">Roseihalotalea indica</name>
    <dbReference type="NCBI Taxonomy" id="2867963"/>
    <lineage>
        <taxon>Bacteria</taxon>
        <taxon>Pseudomonadati</taxon>
        <taxon>Bacteroidota</taxon>
        <taxon>Cytophagia</taxon>
        <taxon>Cytophagales</taxon>
        <taxon>Catalimonadaceae</taxon>
        <taxon>Roseihalotalea</taxon>
    </lineage>
</organism>
<name>A0AA49JG71_9BACT</name>
<evidence type="ECO:0000256" key="2">
    <source>
        <dbReference type="SAM" id="Phobius"/>
    </source>
</evidence>
<feature type="region of interest" description="Disordered" evidence="1">
    <location>
        <begin position="314"/>
        <end position="338"/>
    </location>
</feature>
<keyword evidence="2" id="KW-1133">Transmembrane helix</keyword>
<gene>
    <name evidence="3" type="ORF">K4G66_26805</name>
</gene>
<feature type="transmembrane region" description="Helical" evidence="2">
    <location>
        <begin position="408"/>
        <end position="425"/>
    </location>
</feature>
<accession>A0AA49JG71</accession>
<dbReference type="EMBL" id="CP120682">
    <property type="protein sequence ID" value="WKN35980.1"/>
    <property type="molecule type" value="Genomic_DNA"/>
</dbReference>
<feature type="compositionally biased region" description="Basic residues" evidence="1">
    <location>
        <begin position="449"/>
        <end position="469"/>
    </location>
</feature>
<protein>
    <submittedName>
        <fullName evidence="3">Uncharacterized protein</fullName>
    </submittedName>
</protein>